<sequence>MIKFNLFSFSFSFSICFIFFLLSNSFCSRVIPSNISFTFQNQYSGNLIPCFLANGSEVNVNISTQNSNWWYIENNVTHTGIESSTGSQPNKVNLNLSSSSFSIEIWFSNINQSNNILINDESSFRGSYYPVISIGSNTSSLLIQIYQGYSPVEEFTVLTPDLSNGDYYHLIVNWEIGNQSVYLNNIKIGFGNLSKNISNVFPMDTLKFEHLVYYVGSYERILTSEEIKGNYEAGIPAWFNQSRNTLTLNDSQYSLFDFNDFYLLSNSSIYEISITSNNSNSSYYYCNLYSADSGDQIKLNYTLPINSSKINILAPIQPNQSVQCLFGYTITFVDLNYKSSWKHQSELIIDVRNVTGGPGFYPFYFELNLSSSENQSFAIDYKDGKGNNVINFTISSPITNGIIYYNGKLVSNGITSNISSASNSGNITFDYIMTSQNNDSSPDISFNLTLGSDSGYSRTNQITLKLNSSNLEMNKGEGNITEDYYSPINLTFTDLFSGNLSSIWEIVWIGENISNSSIRVNNSDIFIGDVITKGDGTSINEANPLLVYIRAPLYYFYPLELSFMMKNGEAVKNFTIVFDITKTYHQSTIQAICYDDCENKNNNKEFIYQGNQFMISFDIFDPDETELIIRLSLTVFEMKSSSFNETQNKMLNGSKKEIDEQLANFTIITNEGNEGAQTDYLVVNLTNTEKPEDFYLVKYEISVPQQTTSNNVNNTIPIAVGASVGGFGLVLIVVLVVLVVRRKKNEVKAPPPPDDFGPYVYGEKLYNLQFKGENAKKMESIRDLEELIFTTADSLRFISGMLKVVKVYDMDSVCRAVTYLAVHNNLFKKLIEELIKDEVEKTEQEYTLFRLNTPSSKISIFIFISFLFFDQIYFYLILFKFIYSTFFLF</sequence>
<comment type="caution">
    <text evidence="2">The sequence shown here is derived from an EMBL/GenBank/DDBJ whole genome shotgun (WGS) entry which is preliminary data.</text>
</comment>
<dbReference type="InterPro" id="IPR008936">
    <property type="entry name" value="Rho_GTPase_activation_prot"/>
</dbReference>
<evidence type="ECO:0000313" key="3">
    <source>
        <dbReference type="Proteomes" id="UP001149090"/>
    </source>
</evidence>
<evidence type="ECO:0000313" key="2">
    <source>
        <dbReference type="EMBL" id="KAJ5069967.1"/>
    </source>
</evidence>
<dbReference type="InterPro" id="IPR013320">
    <property type="entry name" value="ConA-like_dom_sf"/>
</dbReference>
<keyword evidence="3" id="KW-1185">Reference proteome</keyword>
<dbReference type="SUPFAM" id="SSF48350">
    <property type="entry name" value="GTPase activation domain, GAP"/>
    <property type="match status" value="1"/>
</dbReference>
<dbReference type="AlphaFoldDB" id="A0A9Q0LBS4"/>
<proteinExistence type="predicted"/>
<protein>
    <submittedName>
        <fullName evidence="2">Neurofibromin</fullName>
    </submittedName>
</protein>
<dbReference type="SUPFAM" id="SSF49899">
    <property type="entry name" value="Concanavalin A-like lectins/glucanases"/>
    <property type="match status" value="1"/>
</dbReference>
<organism evidence="2 3">
    <name type="scientific">Anaeramoeba ignava</name>
    <name type="common">Anaerobic marine amoeba</name>
    <dbReference type="NCBI Taxonomy" id="1746090"/>
    <lineage>
        <taxon>Eukaryota</taxon>
        <taxon>Metamonada</taxon>
        <taxon>Anaeramoebidae</taxon>
        <taxon>Anaeramoeba</taxon>
    </lineage>
</organism>
<gene>
    <name evidence="2" type="ORF">M0811_11332</name>
</gene>
<name>A0A9Q0LBS4_ANAIG</name>
<accession>A0A9Q0LBS4</accession>
<reference evidence="2" key="1">
    <citation type="submission" date="2022-10" db="EMBL/GenBank/DDBJ databases">
        <title>Novel sulphate-reducing endosymbionts in the free-living metamonad Anaeramoeba.</title>
        <authorList>
            <person name="Jerlstrom-Hultqvist J."/>
            <person name="Cepicka I."/>
            <person name="Gallot-Lavallee L."/>
            <person name="Salas-Leiva D."/>
            <person name="Curtis B.A."/>
            <person name="Zahonova K."/>
            <person name="Pipaliya S."/>
            <person name="Dacks J."/>
            <person name="Roger A.J."/>
        </authorList>
    </citation>
    <scope>NUCLEOTIDE SEQUENCE</scope>
    <source>
        <strain evidence="2">BMAN</strain>
    </source>
</reference>
<keyword evidence="1" id="KW-0812">Transmembrane</keyword>
<keyword evidence="1" id="KW-0472">Membrane</keyword>
<keyword evidence="1" id="KW-1133">Transmembrane helix</keyword>
<evidence type="ECO:0000256" key="1">
    <source>
        <dbReference type="SAM" id="Phobius"/>
    </source>
</evidence>
<dbReference type="EMBL" id="JAPDFW010000100">
    <property type="protein sequence ID" value="KAJ5069967.1"/>
    <property type="molecule type" value="Genomic_DNA"/>
</dbReference>
<feature type="transmembrane region" description="Helical" evidence="1">
    <location>
        <begin position="860"/>
        <end position="883"/>
    </location>
</feature>
<feature type="transmembrane region" description="Helical" evidence="1">
    <location>
        <begin position="716"/>
        <end position="740"/>
    </location>
</feature>
<dbReference type="Proteomes" id="UP001149090">
    <property type="component" value="Unassembled WGS sequence"/>
</dbReference>